<name>A0AAN7NIB9_MYCAM</name>
<organism evidence="2 3">
    <name type="scientific">Mycteria americana</name>
    <name type="common">Wood stork</name>
    <dbReference type="NCBI Taxonomy" id="33587"/>
    <lineage>
        <taxon>Eukaryota</taxon>
        <taxon>Metazoa</taxon>
        <taxon>Chordata</taxon>
        <taxon>Craniata</taxon>
        <taxon>Vertebrata</taxon>
        <taxon>Euteleostomi</taxon>
        <taxon>Archelosauria</taxon>
        <taxon>Archosauria</taxon>
        <taxon>Dinosauria</taxon>
        <taxon>Saurischia</taxon>
        <taxon>Theropoda</taxon>
        <taxon>Coelurosauria</taxon>
        <taxon>Aves</taxon>
        <taxon>Neognathae</taxon>
        <taxon>Neoaves</taxon>
        <taxon>Aequornithes</taxon>
        <taxon>Ciconiiformes</taxon>
        <taxon>Ciconiidae</taxon>
        <taxon>Mycteria</taxon>
    </lineage>
</organism>
<proteinExistence type="predicted"/>
<feature type="compositionally biased region" description="Basic and acidic residues" evidence="1">
    <location>
        <begin position="637"/>
        <end position="648"/>
    </location>
</feature>
<dbReference type="Proteomes" id="UP001333110">
    <property type="component" value="Unassembled WGS sequence"/>
</dbReference>
<sequence>MDGLVCSPLGHHYNAPDLLHLGVIGRAHSIQVTCNLGTQTPALEAQRRPPCNRVEWSGVEWSGVEWAGPALSSRGEHLLAGRFSLQENIIVWFSAEFPPKCGPQGAIIRTWLELVCSATLPAFVSSTEGFTRTAASSQPFATISKDEILQLHLHLDPLLICQGWPDVIHLWPHLVNGHSVHIGVIHKPDDLVGEELSVVLGGQVPDTILVSELLIAGTALGQDAALKPTHVKQQIGVILAVNGYEAILPLHCDLRNLLTFKLPGQQIPQPAFQQWRDAPHEEQPYSPAWSPEATARTFAHRPLEEERHGWKRPLRSSSPTVNLTLPSPPLHHVPKHLIQMAFKYLQGWRLHHFPGQPVPMLDNPSSEVKFPNIQSKPPLAQPEAISSRPAVVESDEVSPQPPFLQTEQPQVPQPLPISLVLQTLPQLRCPSLDTIQPLNVSLGVGGPTLNTAFEVRPHQCRVQGHNHFPSPASHTIFDTSQDAIGFLGHLGTLLAHIQAAVSQHSQVLLCQAAFQPLFPKPAALHGVAVAQVQDLALGLVEPHTIDLGPSIQPVQVPLQSLPTLQQIDTPAQLGVICKLTEGALKPFIQIIDKDIKQNWPQHRALGTPHGPAANWNKLHSPPLFGPGHPASSLPSEEYTRPSHEQPVSPEERYSKRLLHLPGQVDMVRQVIVQIDVSNKRFKLGTSRNSHVQRLGGKESFQVKQIEIVVIHKVSEQLIGQPVQRGHHRESELPTLWLVVIEPVQHRGILLWIQFKLNRFQGLHIQDVISIIQRGFFIIKRGESHPLEGNGSSHLPRATMLLSMHN</sequence>
<evidence type="ECO:0000313" key="3">
    <source>
        <dbReference type="Proteomes" id="UP001333110"/>
    </source>
</evidence>
<keyword evidence="3" id="KW-1185">Reference proteome</keyword>
<gene>
    <name evidence="2" type="ORF">QYF61_000977</name>
</gene>
<feature type="region of interest" description="Disordered" evidence="1">
    <location>
        <begin position="605"/>
        <end position="648"/>
    </location>
</feature>
<reference evidence="2 3" key="1">
    <citation type="journal article" date="2023" name="J. Hered.">
        <title>Chromosome-level genome of the wood stork (Mycteria americana) provides insight into avian chromosome evolution.</title>
        <authorList>
            <person name="Flamio R. Jr."/>
            <person name="Ramstad K.M."/>
        </authorList>
    </citation>
    <scope>NUCLEOTIDE SEQUENCE [LARGE SCALE GENOMIC DNA]</scope>
    <source>
        <strain evidence="2">JAX WOST 10</strain>
    </source>
</reference>
<accession>A0AAN7NIB9</accession>
<comment type="caution">
    <text evidence="2">The sequence shown here is derived from an EMBL/GenBank/DDBJ whole genome shotgun (WGS) entry which is preliminary data.</text>
</comment>
<evidence type="ECO:0000313" key="2">
    <source>
        <dbReference type="EMBL" id="KAK4812136.1"/>
    </source>
</evidence>
<protein>
    <submittedName>
        <fullName evidence="2">Uncharacterized protein</fullName>
    </submittedName>
</protein>
<dbReference type="AlphaFoldDB" id="A0AAN7NIB9"/>
<feature type="region of interest" description="Disordered" evidence="1">
    <location>
        <begin position="303"/>
        <end position="323"/>
    </location>
</feature>
<dbReference type="EMBL" id="JAUNZN010000015">
    <property type="protein sequence ID" value="KAK4812136.1"/>
    <property type="molecule type" value="Genomic_DNA"/>
</dbReference>
<evidence type="ECO:0000256" key="1">
    <source>
        <dbReference type="SAM" id="MobiDB-lite"/>
    </source>
</evidence>